<dbReference type="OrthoDB" id="9775482at2"/>
<gene>
    <name evidence="2" type="ordered locus">Tresu_1495</name>
</gene>
<reference evidence="3" key="2">
    <citation type="submission" date="2011-04" db="EMBL/GenBank/DDBJ databases">
        <title>The complete genome of chromosome of Treponema succinifaciens DSM 2489.</title>
        <authorList>
            <person name="Lucas S."/>
            <person name="Copeland A."/>
            <person name="Lapidus A."/>
            <person name="Bruce D."/>
            <person name="Goodwin L."/>
            <person name="Pitluck S."/>
            <person name="Peters L."/>
            <person name="Kyrpides N."/>
            <person name="Mavromatis K."/>
            <person name="Ivanova N."/>
            <person name="Ovchinnikova G."/>
            <person name="Teshima H."/>
            <person name="Detter J.C."/>
            <person name="Tapia R."/>
            <person name="Han C."/>
            <person name="Land M."/>
            <person name="Hauser L."/>
            <person name="Markowitz V."/>
            <person name="Cheng J.-F."/>
            <person name="Hugenholtz P."/>
            <person name="Woyke T."/>
            <person name="Wu D."/>
            <person name="Gronow S."/>
            <person name="Wellnitz S."/>
            <person name="Brambilla E."/>
            <person name="Klenk H.-P."/>
            <person name="Eisen J.A."/>
        </authorList>
    </citation>
    <scope>NUCLEOTIDE SEQUENCE [LARGE SCALE GENOMIC DNA]</scope>
    <source>
        <strain evidence="3">ATCC 33096 / DSM 2489 / 6091</strain>
    </source>
</reference>
<dbReference type="eggNOG" id="COG4942">
    <property type="taxonomic scope" value="Bacteria"/>
</dbReference>
<dbReference type="EMBL" id="CP002631">
    <property type="protein sequence ID" value="AEB14395.1"/>
    <property type="molecule type" value="Genomic_DNA"/>
</dbReference>
<name>F2NS94_TRES6</name>
<keyword evidence="3" id="KW-1185">Reference proteome</keyword>
<dbReference type="Pfam" id="PF12784">
    <property type="entry name" value="PDDEXK_2"/>
    <property type="match status" value="1"/>
</dbReference>
<evidence type="ECO:0000256" key="1">
    <source>
        <dbReference type="SAM" id="Coils"/>
    </source>
</evidence>
<dbReference type="RefSeq" id="WP_013701677.1">
    <property type="nucleotide sequence ID" value="NC_015385.1"/>
</dbReference>
<protein>
    <recommendedName>
        <fullName evidence="4">Rpn family recombination-promoting nuclease/putative transposase</fullName>
    </recommendedName>
</protein>
<sequence length="304" mass="35169">MQRHELTPAQKWERLTLADNFIFCKVLEDNPEVCKHLIEILLNLKIDRIEKPAAEKSLKTDFISHGIRFDVYVKDGNGRSFDIEIQTTHSTSLAKRARYYQGLMDVDNVQHGTGYDVLNESYVVFLCMGDAFGKGFPVYTFRYRADEDNDFLMDDGTVNVFFNAKKYDTMKSEELRAFFKYLCGKEPSSGFTDRLSALVERVKTNAQWRHRFMTWEQEMAIQSNEKAKELAKELAQDMAQELAQDMAQEIAQDMAQEIAQDMTNQKVIETAQKMLKEKIGTPEQISIVTSIPLEKILELKKKMQ</sequence>
<organism evidence="2 3">
    <name type="scientific">Treponema succinifaciens (strain ATCC 33096 / DSM 2489 / 6091)</name>
    <dbReference type="NCBI Taxonomy" id="869209"/>
    <lineage>
        <taxon>Bacteria</taxon>
        <taxon>Pseudomonadati</taxon>
        <taxon>Spirochaetota</taxon>
        <taxon>Spirochaetia</taxon>
        <taxon>Spirochaetales</taxon>
        <taxon>Treponemataceae</taxon>
        <taxon>Treponema</taxon>
    </lineage>
</organism>
<dbReference type="KEGG" id="tsu:Tresu_1495"/>
<dbReference type="AlphaFoldDB" id="F2NS94"/>
<dbReference type="STRING" id="869209.Tresu_1495"/>
<accession>F2NS94</accession>
<keyword evidence="1" id="KW-0175">Coiled coil</keyword>
<feature type="coiled-coil region" evidence="1">
    <location>
        <begin position="224"/>
        <end position="252"/>
    </location>
</feature>
<evidence type="ECO:0000313" key="2">
    <source>
        <dbReference type="EMBL" id="AEB14395.1"/>
    </source>
</evidence>
<dbReference type="NCBIfam" id="TIGR01784">
    <property type="entry name" value="T_den_put_tspse"/>
    <property type="match status" value="1"/>
</dbReference>
<dbReference type="GeneID" id="302998653"/>
<dbReference type="Proteomes" id="UP000006852">
    <property type="component" value="Chromosome"/>
</dbReference>
<proteinExistence type="predicted"/>
<reference evidence="2 3" key="1">
    <citation type="journal article" date="2011" name="Stand. Genomic Sci.">
        <title>Complete genome sequence of Treponema succinifaciens type strain (6091).</title>
        <authorList>
            <person name="Han C."/>
            <person name="Gronow S."/>
            <person name="Teshima H."/>
            <person name="Lapidus A."/>
            <person name="Nolan M."/>
            <person name="Lucas S."/>
            <person name="Hammon N."/>
            <person name="Deshpande S."/>
            <person name="Cheng J.F."/>
            <person name="Zeytun A."/>
            <person name="Tapia R."/>
            <person name="Goodwin L."/>
            <person name="Pitluck S."/>
            <person name="Liolios K."/>
            <person name="Pagani I."/>
            <person name="Ivanova N."/>
            <person name="Mavromatis K."/>
            <person name="Mikhailova N."/>
            <person name="Huntemann M."/>
            <person name="Pati A."/>
            <person name="Chen A."/>
            <person name="Palaniappan K."/>
            <person name="Land M."/>
            <person name="Hauser L."/>
            <person name="Brambilla E.M."/>
            <person name="Rohde M."/>
            <person name="Goker M."/>
            <person name="Woyke T."/>
            <person name="Bristow J."/>
            <person name="Eisen J.A."/>
            <person name="Markowitz V."/>
            <person name="Hugenholtz P."/>
            <person name="Kyrpides N.C."/>
            <person name="Klenk H.P."/>
            <person name="Detter J.C."/>
        </authorList>
    </citation>
    <scope>NUCLEOTIDE SEQUENCE [LARGE SCALE GENOMIC DNA]</scope>
    <source>
        <strain evidence="3">ATCC 33096 / DSM 2489 / 6091</strain>
    </source>
</reference>
<evidence type="ECO:0000313" key="3">
    <source>
        <dbReference type="Proteomes" id="UP000006852"/>
    </source>
</evidence>
<evidence type="ECO:0008006" key="4">
    <source>
        <dbReference type="Google" id="ProtNLM"/>
    </source>
</evidence>
<dbReference type="InterPro" id="IPR010106">
    <property type="entry name" value="RpnA"/>
</dbReference>
<dbReference type="HOGENOM" id="CLU_071023_2_0_12"/>